<accession>A0A3D8YCY1</accession>
<keyword evidence="7" id="KW-1185">Reference proteome</keyword>
<dbReference type="PANTHER" id="PTHR30055">
    <property type="entry name" value="HTH-TYPE TRANSCRIPTIONAL REGULATOR RUTR"/>
    <property type="match status" value="1"/>
</dbReference>
<keyword evidence="2 4" id="KW-0238">DNA-binding</keyword>
<dbReference type="Pfam" id="PF00440">
    <property type="entry name" value="TetR_N"/>
    <property type="match status" value="1"/>
</dbReference>
<feature type="DNA-binding region" description="H-T-H motif" evidence="4">
    <location>
        <begin position="35"/>
        <end position="54"/>
    </location>
</feature>
<dbReference type="SUPFAM" id="SSF48498">
    <property type="entry name" value="Tetracyclin repressor-like, C-terminal domain"/>
    <property type="match status" value="1"/>
</dbReference>
<dbReference type="EMBL" id="QNUL01000005">
    <property type="protein sequence ID" value="REA62377.1"/>
    <property type="molecule type" value="Genomic_DNA"/>
</dbReference>
<gene>
    <name evidence="6" type="ORF">DSL64_08935</name>
</gene>
<dbReference type="Proteomes" id="UP000256373">
    <property type="component" value="Unassembled WGS sequence"/>
</dbReference>
<evidence type="ECO:0000256" key="3">
    <source>
        <dbReference type="ARBA" id="ARBA00023163"/>
    </source>
</evidence>
<dbReference type="GO" id="GO:0003700">
    <property type="term" value="F:DNA-binding transcription factor activity"/>
    <property type="evidence" value="ECO:0007669"/>
    <property type="project" value="TreeGrafter"/>
</dbReference>
<dbReference type="PRINTS" id="PR00455">
    <property type="entry name" value="HTHTETR"/>
</dbReference>
<dbReference type="FunFam" id="1.10.10.60:FF:000141">
    <property type="entry name" value="TetR family transcriptional regulator"/>
    <property type="match status" value="1"/>
</dbReference>
<dbReference type="PROSITE" id="PS50977">
    <property type="entry name" value="HTH_TETR_2"/>
    <property type="match status" value="1"/>
</dbReference>
<feature type="domain" description="HTH tetR-type" evidence="5">
    <location>
        <begin position="12"/>
        <end position="72"/>
    </location>
</feature>
<dbReference type="Pfam" id="PF13305">
    <property type="entry name" value="TetR_C_33"/>
    <property type="match status" value="1"/>
</dbReference>
<evidence type="ECO:0000259" key="5">
    <source>
        <dbReference type="PROSITE" id="PS50977"/>
    </source>
</evidence>
<dbReference type="RefSeq" id="WP_115830396.1">
    <property type="nucleotide sequence ID" value="NZ_QNUL01000005.1"/>
</dbReference>
<organism evidence="6 7">
    <name type="scientific">Dyadobacter luteus</name>
    <dbReference type="NCBI Taxonomy" id="2259619"/>
    <lineage>
        <taxon>Bacteria</taxon>
        <taxon>Pseudomonadati</taxon>
        <taxon>Bacteroidota</taxon>
        <taxon>Cytophagia</taxon>
        <taxon>Cytophagales</taxon>
        <taxon>Spirosomataceae</taxon>
        <taxon>Dyadobacter</taxon>
    </lineage>
</organism>
<dbReference type="InterPro" id="IPR050109">
    <property type="entry name" value="HTH-type_TetR-like_transc_reg"/>
</dbReference>
<dbReference type="PANTHER" id="PTHR30055:SF234">
    <property type="entry name" value="HTH-TYPE TRANSCRIPTIONAL REGULATOR BETI"/>
    <property type="match status" value="1"/>
</dbReference>
<evidence type="ECO:0000313" key="7">
    <source>
        <dbReference type="Proteomes" id="UP000256373"/>
    </source>
</evidence>
<dbReference type="InterPro" id="IPR036271">
    <property type="entry name" value="Tet_transcr_reg_TetR-rel_C_sf"/>
</dbReference>
<keyword evidence="3" id="KW-0804">Transcription</keyword>
<name>A0A3D8YCY1_9BACT</name>
<proteinExistence type="predicted"/>
<sequence>MGITERKEREREEMRHLILQAAQKLFLENGFEKTSIRSIADAIEYSPATIYLYFKDKNELFLALHILAFEKMMVEFAVVATIADPFERLVALGRQYIKFAIENPELYDLMFLMQAPMEALACRDEVWEDGMKSFDFLRLILTECMDKGIFRNDLELDSTCLTVWSYMHGLVTIYLKKRMDMFEDGQQMQRMEESFRIFIEMLKASFK</sequence>
<evidence type="ECO:0000256" key="1">
    <source>
        <dbReference type="ARBA" id="ARBA00023015"/>
    </source>
</evidence>
<protein>
    <submittedName>
        <fullName evidence="6">TetR family transcriptional regulator</fullName>
    </submittedName>
</protein>
<dbReference type="InterPro" id="IPR025996">
    <property type="entry name" value="MT1864/Rv1816-like_C"/>
</dbReference>
<evidence type="ECO:0000256" key="2">
    <source>
        <dbReference type="ARBA" id="ARBA00023125"/>
    </source>
</evidence>
<keyword evidence="1" id="KW-0805">Transcription regulation</keyword>
<reference evidence="6 7" key="1">
    <citation type="submission" date="2018-07" db="EMBL/GenBank/DDBJ databases">
        <title>Dyadobacter roseus sp. nov., isolated from rose rhizosphere soil.</title>
        <authorList>
            <person name="Chen L."/>
        </authorList>
    </citation>
    <scope>NUCLEOTIDE SEQUENCE [LARGE SCALE GENOMIC DNA]</scope>
    <source>
        <strain evidence="6 7">RS19</strain>
    </source>
</reference>
<evidence type="ECO:0000313" key="6">
    <source>
        <dbReference type="EMBL" id="REA62377.1"/>
    </source>
</evidence>
<dbReference type="AlphaFoldDB" id="A0A3D8YCY1"/>
<dbReference type="GO" id="GO:0000976">
    <property type="term" value="F:transcription cis-regulatory region binding"/>
    <property type="evidence" value="ECO:0007669"/>
    <property type="project" value="TreeGrafter"/>
</dbReference>
<dbReference type="SUPFAM" id="SSF46689">
    <property type="entry name" value="Homeodomain-like"/>
    <property type="match status" value="1"/>
</dbReference>
<evidence type="ECO:0000256" key="4">
    <source>
        <dbReference type="PROSITE-ProRule" id="PRU00335"/>
    </source>
</evidence>
<dbReference type="InterPro" id="IPR009057">
    <property type="entry name" value="Homeodomain-like_sf"/>
</dbReference>
<comment type="caution">
    <text evidence="6">The sequence shown here is derived from an EMBL/GenBank/DDBJ whole genome shotgun (WGS) entry which is preliminary data.</text>
</comment>
<dbReference type="Gene3D" id="1.10.357.10">
    <property type="entry name" value="Tetracycline Repressor, domain 2"/>
    <property type="match status" value="1"/>
</dbReference>
<dbReference type="OrthoDB" id="594604at2"/>
<dbReference type="InterPro" id="IPR001647">
    <property type="entry name" value="HTH_TetR"/>
</dbReference>